<dbReference type="GO" id="GO:0009103">
    <property type="term" value="P:lipopolysaccharide biosynthetic process"/>
    <property type="evidence" value="ECO:0007669"/>
    <property type="project" value="UniProtKB-ARBA"/>
</dbReference>
<feature type="transmembrane region" description="Helical" evidence="8">
    <location>
        <begin position="637"/>
        <end position="657"/>
    </location>
</feature>
<protein>
    <recommendedName>
        <fullName evidence="9">ArnT-like N-terminal domain-containing protein</fullName>
    </recommendedName>
</protein>
<dbReference type="AlphaFoldDB" id="A0AAX0WNC9"/>
<dbReference type="InterPro" id="IPR050297">
    <property type="entry name" value="LipidA_mod_glycosyltrf_83"/>
</dbReference>
<evidence type="ECO:0000313" key="11">
    <source>
        <dbReference type="Proteomes" id="UP000236075"/>
    </source>
</evidence>
<feature type="transmembrane region" description="Helical" evidence="8">
    <location>
        <begin position="395"/>
        <end position="425"/>
    </location>
</feature>
<feature type="transmembrane region" description="Helical" evidence="8">
    <location>
        <begin position="548"/>
        <end position="566"/>
    </location>
</feature>
<keyword evidence="6 8" id="KW-1133">Transmembrane helix</keyword>
<keyword evidence="5 8" id="KW-0812">Transmembrane</keyword>
<feature type="domain" description="ArnT-like N-terminal" evidence="9">
    <location>
        <begin position="297"/>
        <end position="518"/>
    </location>
</feature>
<evidence type="ECO:0000256" key="4">
    <source>
        <dbReference type="ARBA" id="ARBA00022679"/>
    </source>
</evidence>
<dbReference type="GO" id="GO:0000030">
    <property type="term" value="F:mannosyltransferase activity"/>
    <property type="evidence" value="ECO:0007669"/>
    <property type="project" value="InterPro"/>
</dbReference>
<dbReference type="GO" id="GO:0006493">
    <property type="term" value="P:protein O-linked glycosylation"/>
    <property type="evidence" value="ECO:0007669"/>
    <property type="project" value="InterPro"/>
</dbReference>
<accession>A0AAX0WNC9</accession>
<evidence type="ECO:0000256" key="7">
    <source>
        <dbReference type="ARBA" id="ARBA00023136"/>
    </source>
</evidence>
<sequence length="763" mass="85713">MTAFPTLKNNYYIRRLAPFLIVYLVYELIEVAILAFLQQTGTDWNSLTLLRLLGNLLVETCSSFLYLIIPYLLYLAALPKAFHGGKTDHVLTTALFTLFCLLNCCEEMAEILTREHFSFYSRQFLQSPGHAWAQIAEGVPIIPALLAVLTISTATVVLFSKKLVPLQPPPSAPVRASAPVLACAMAFILSWGSSGPLPAYGGENGEIAKDGLFSFFGDLFAVTTLPHLPSIFGIPVLITGSIILLFLLAEYIPERFMSATLRPSFLAGNLFRRMKKRLHLRSDFTLWLLLLLAAVLLIRLISMGAYPLMDTTEARYAEMSRKMLETNQWLVPQFDYGIPFWGKPPLSFWASAVTMKLGGVNEWSARLAPFLASLAMGLLFFAWPFRSQSVQKAAACFLVLAASGIGFVASGAVMTDEFLALGIMLSMISFWKTVAQPSKQPWWKYLFFVGLAIGLMSKGPLALVLTGFPITLWTVWNREWKNVWNSLPWIKGALLMLALSLPWYLLAERQTPGFLHYFIVGEHFQRFTVKGWQGDLYGSGHASSLGTIWLYGLTMFLPWTLLLPLLRMKKTSPLSEKAAFPGENSFLWLWALSPLLFFTLARNILPAYVLPGIPAWCILTVQGLWQWNNRRPGIKHLIFLPASIFGIMAIFLLGHGFDQLEYRCQKQLLQAWDGKSPLYYWDSVRPPYSAQFYSSGKVQRLEPGTLPPDNGTTYLAMKRTDYHQHRSLLSGWKREAEERLWLLLSLPAGPGNGKHAPIPPSEN</sequence>
<dbReference type="PANTHER" id="PTHR33908:SF3">
    <property type="entry name" value="UNDECAPRENYL PHOSPHATE-ALPHA-4-AMINO-4-DEOXY-L-ARABINOSE ARABINOSYL TRANSFERASE"/>
    <property type="match status" value="1"/>
</dbReference>
<dbReference type="GO" id="GO:0016763">
    <property type="term" value="F:pentosyltransferase activity"/>
    <property type="evidence" value="ECO:0007669"/>
    <property type="project" value="TreeGrafter"/>
</dbReference>
<comment type="caution">
    <text evidence="10">The sequence shown here is derived from an EMBL/GenBank/DDBJ whole genome shotgun (WGS) entry which is preliminary data.</text>
</comment>
<keyword evidence="4" id="KW-0808">Transferase</keyword>
<comment type="subcellular location">
    <subcellularLocation>
        <location evidence="1">Cell membrane</location>
        <topology evidence="1">Multi-pass membrane protein</topology>
    </subcellularLocation>
</comment>
<dbReference type="GO" id="GO:0005886">
    <property type="term" value="C:plasma membrane"/>
    <property type="evidence" value="ECO:0007669"/>
    <property type="project" value="UniProtKB-SubCell"/>
</dbReference>
<keyword evidence="2" id="KW-1003">Cell membrane</keyword>
<feature type="transmembrane region" description="Helical" evidence="8">
    <location>
        <begin position="49"/>
        <end position="73"/>
    </location>
</feature>
<evidence type="ECO:0000313" key="10">
    <source>
        <dbReference type="EMBL" id="PND05089.1"/>
    </source>
</evidence>
<evidence type="ECO:0000256" key="1">
    <source>
        <dbReference type="ARBA" id="ARBA00004651"/>
    </source>
</evidence>
<gene>
    <name evidence="10" type="ORF">CXT95_01325</name>
</gene>
<dbReference type="RefSeq" id="WP_102747972.1">
    <property type="nucleotide sequence ID" value="NZ_PJLB01000004.1"/>
</dbReference>
<dbReference type="InterPro" id="IPR003342">
    <property type="entry name" value="ArnT-like_N"/>
</dbReference>
<organism evidence="10 11">
    <name type="scientific">Akkermansia muciniphila</name>
    <dbReference type="NCBI Taxonomy" id="239935"/>
    <lineage>
        <taxon>Bacteria</taxon>
        <taxon>Pseudomonadati</taxon>
        <taxon>Verrucomicrobiota</taxon>
        <taxon>Verrucomicrobiia</taxon>
        <taxon>Verrucomicrobiales</taxon>
        <taxon>Akkermansiaceae</taxon>
        <taxon>Akkermansia</taxon>
    </lineage>
</organism>
<evidence type="ECO:0000256" key="3">
    <source>
        <dbReference type="ARBA" id="ARBA00022676"/>
    </source>
</evidence>
<feature type="transmembrane region" description="Helical" evidence="8">
    <location>
        <begin position="363"/>
        <end position="383"/>
    </location>
</feature>
<keyword evidence="7 8" id="KW-0472">Membrane</keyword>
<feature type="transmembrane region" description="Helical" evidence="8">
    <location>
        <begin position="586"/>
        <end position="602"/>
    </location>
</feature>
<feature type="transmembrane region" description="Helical" evidence="8">
    <location>
        <begin position="231"/>
        <end position="252"/>
    </location>
</feature>
<name>A0AAX0WNC9_9BACT</name>
<feature type="transmembrane region" description="Helical" evidence="8">
    <location>
        <begin position="172"/>
        <end position="192"/>
    </location>
</feature>
<evidence type="ECO:0000256" key="6">
    <source>
        <dbReference type="ARBA" id="ARBA00022989"/>
    </source>
</evidence>
<feature type="transmembrane region" description="Helical" evidence="8">
    <location>
        <begin position="141"/>
        <end position="160"/>
    </location>
</feature>
<feature type="transmembrane region" description="Helical" evidence="8">
    <location>
        <begin position="16"/>
        <end position="37"/>
    </location>
</feature>
<reference evidence="10 11" key="1">
    <citation type="journal article" date="2017" name="BMC Genomics">
        <title>Genome sequencing of 39 Akkermansia muciniphila isolates reveals its population structure, genomic and functional diverisity, and global distribution in mammalian gut microbiotas.</title>
        <authorList>
            <person name="Guo X."/>
            <person name="Li S."/>
            <person name="Zhang J."/>
            <person name="Wu F."/>
            <person name="Li X."/>
            <person name="Wu D."/>
            <person name="Zhang M."/>
            <person name="Ou Z."/>
            <person name="Jie Z."/>
            <person name="Yan Q."/>
            <person name="Li P."/>
            <person name="Yi J."/>
            <person name="Peng Y."/>
        </authorList>
    </citation>
    <scope>NUCLEOTIDE SEQUENCE [LARGE SCALE GENOMIC DNA]</scope>
    <source>
        <strain evidence="10 11">GP28</strain>
    </source>
</reference>
<dbReference type="GO" id="GO:0010041">
    <property type="term" value="P:response to iron(III) ion"/>
    <property type="evidence" value="ECO:0007669"/>
    <property type="project" value="TreeGrafter"/>
</dbReference>
<dbReference type="EMBL" id="PJLB01000004">
    <property type="protein sequence ID" value="PND05089.1"/>
    <property type="molecule type" value="Genomic_DNA"/>
</dbReference>
<dbReference type="Proteomes" id="UP000236075">
    <property type="component" value="Unassembled WGS sequence"/>
</dbReference>
<feature type="transmembrane region" description="Helical" evidence="8">
    <location>
        <begin position="284"/>
        <end position="306"/>
    </location>
</feature>
<evidence type="ECO:0000259" key="9">
    <source>
        <dbReference type="Pfam" id="PF02366"/>
    </source>
</evidence>
<proteinExistence type="predicted"/>
<dbReference type="Pfam" id="PF02366">
    <property type="entry name" value="PMT"/>
    <property type="match status" value="1"/>
</dbReference>
<feature type="transmembrane region" description="Helical" evidence="8">
    <location>
        <begin position="445"/>
        <end position="476"/>
    </location>
</feature>
<feature type="transmembrane region" description="Helical" evidence="8">
    <location>
        <begin position="488"/>
        <end position="506"/>
    </location>
</feature>
<keyword evidence="3" id="KW-0328">Glycosyltransferase</keyword>
<evidence type="ECO:0000256" key="5">
    <source>
        <dbReference type="ARBA" id="ARBA00022692"/>
    </source>
</evidence>
<dbReference type="PANTHER" id="PTHR33908">
    <property type="entry name" value="MANNOSYLTRANSFERASE YKCB-RELATED"/>
    <property type="match status" value="1"/>
</dbReference>
<evidence type="ECO:0000256" key="8">
    <source>
        <dbReference type="SAM" id="Phobius"/>
    </source>
</evidence>
<evidence type="ECO:0000256" key="2">
    <source>
        <dbReference type="ARBA" id="ARBA00022475"/>
    </source>
</evidence>